<keyword evidence="2" id="KW-1185">Reference proteome</keyword>
<evidence type="ECO:0000313" key="2">
    <source>
        <dbReference type="Proteomes" id="UP000518300"/>
    </source>
</evidence>
<dbReference type="SUPFAM" id="SSF48695">
    <property type="entry name" value="Multiheme cytochromes"/>
    <property type="match status" value="1"/>
</dbReference>
<gene>
    <name evidence="1" type="ORF">HG543_21990</name>
</gene>
<name>A0A848LIG5_9BACT</name>
<accession>A0A848LIG5</accession>
<dbReference type="RefSeq" id="WP_169346794.1">
    <property type="nucleotide sequence ID" value="NZ_JABBJJ010000101.1"/>
</dbReference>
<dbReference type="EMBL" id="JABBJJ010000101">
    <property type="protein sequence ID" value="NMO17512.1"/>
    <property type="molecule type" value="Genomic_DNA"/>
</dbReference>
<dbReference type="Proteomes" id="UP000518300">
    <property type="component" value="Unassembled WGS sequence"/>
</dbReference>
<proteinExistence type="predicted"/>
<comment type="caution">
    <text evidence="1">The sequence shown here is derived from an EMBL/GenBank/DDBJ whole genome shotgun (WGS) entry which is preliminary data.</text>
</comment>
<evidence type="ECO:0000313" key="1">
    <source>
        <dbReference type="EMBL" id="NMO17512.1"/>
    </source>
</evidence>
<dbReference type="InterPro" id="IPR036280">
    <property type="entry name" value="Multihaem_cyt_sf"/>
</dbReference>
<dbReference type="AlphaFoldDB" id="A0A848LIG5"/>
<dbReference type="Gene3D" id="1.10.1130.10">
    <property type="entry name" value="Flavocytochrome C3, Chain A"/>
    <property type="match status" value="1"/>
</dbReference>
<evidence type="ECO:0008006" key="3">
    <source>
        <dbReference type="Google" id="ProtNLM"/>
    </source>
</evidence>
<sequence length="344" mass="37613">MLLSTPAAGADPLWGFGDFLGPAPVPHVSAETCEACHTEQHEAWSQSRHRGSVDNPVYLAGFAAEPHARCMYCHAPGPEQSKALLRQRATLVRERSLASVPKTSLAHEGISCVTCHLRGEEVLTPNAGTTSDAHPLRHAPAMAESSFCASCHEFLGHDVVDGRTVLNEERLQTTWSEWTAWRARGGEGTCQGCHMPGKAHTFRGAYDLDYLRGALSLRVEPARGRLVAVVESRGVGHSFPTGDVFRHLWLWADDRPVARFGQTFSLSFSEEGQARLRRSADTSLKPFEPARVELPAGTRRVRVTYHYARDGEVPESGPEAPGHIVELAALDIPPSTPPAPRRTR</sequence>
<reference evidence="1 2" key="1">
    <citation type="submission" date="2020-04" db="EMBL/GenBank/DDBJ databases">
        <title>Draft genome of Pyxidicoccus fallax type strain.</title>
        <authorList>
            <person name="Whitworth D.E."/>
        </authorList>
    </citation>
    <scope>NUCLEOTIDE SEQUENCE [LARGE SCALE GENOMIC DNA]</scope>
    <source>
        <strain evidence="1 2">DSM 14698</strain>
    </source>
</reference>
<organism evidence="1 2">
    <name type="scientific">Pyxidicoccus fallax</name>
    <dbReference type="NCBI Taxonomy" id="394095"/>
    <lineage>
        <taxon>Bacteria</taxon>
        <taxon>Pseudomonadati</taxon>
        <taxon>Myxococcota</taxon>
        <taxon>Myxococcia</taxon>
        <taxon>Myxococcales</taxon>
        <taxon>Cystobacterineae</taxon>
        <taxon>Myxococcaceae</taxon>
        <taxon>Pyxidicoccus</taxon>
    </lineage>
</organism>
<protein>
    <recommendedName>
        <fullName evidence="3">Cytochrome c-552/4 domain-containing protein</fullName>
    </recommendedName>
</protein>